<dbReference type="GO" id="GO:0016491">
    <property type="term" value="F:oxidoreductase activity"/>
    <property type="evidence" value="ECO:0007669"/>
    <property type="project" value="InterPro"/>
</dbReference>
<feature type="domain" description="Enoyl reductase (ER)" evidence="1">
    <location>
        <begin position="365"/>
        <end position="695"/>
    </location>
</feature>
<keyword evidence="3" id="KW-1185">Reference proteome</keyword>
<name>A0A9P6HXT9_9PEZI</name>
<reference evidence="2" key="2">
    <citation type="submission" date="2020-11" db="EMBL/GenBank/DDBJ databases">
        <title>Whole genome sequencing of Colletotrichum sp.</title>
        <authorList>
            <person name="Li H."/>
        </authorList>
    </citation>
    <scope>NUCLEOTIDE SEQUENCE</scope>
    <source>
        <strain evidence="2">CkLH20</strain>
    </source>
</reference>
<reference evidence="2" key="1">
    <citation type="submission" date="2020-03" db="EMBL/GenBank/DDBJ databases">
        <authorList>
            <person name="He L."/>
        </authorList>
    </citation>
    <scope>NUCLEOTIDE SEQUENCE</scope>
    <source>
        <strain evidence="2">CkLH20</strain>
    </source>
</reference>
<protein>
    <submittedName>
        <fullName evidence="2">Alcohol dehydrogenase</fullName>
    </submittedName>
</protein>
<dbReference type="GeneID" id="62166172"/>
<evidence type="ECO:0000259" key="1">
    <source>
        <dbReference type="SMART" id="SM00829"/>
    </source>
</evidence>
<dbReference type="SMART" id="SM00829">
    <property type="entry name" value="PKS_ER"/>
    <property type="match status" value="1"/>
</dbReference>
<dbReference type="CDD" id="cd08276">
    <property type="entry name" value="MDR7"/>
    <property type="match status" value="1"/>
</dbReference>
<dbReference type="RefSeq" id="XP_038741508.1">
    <property type="nucleotide sequence ID" value="XM_038893098.1"/>
</dbReference>
<evidence type="ECO:0000313" key="3">
    <source>
        <dbReference type="Proteomes" id="UP000781932"/>
    </source>
</evidence>
<dbReference type="InterPro" id="IPR011032">
    <property type="entry name" value="GroES-like_sf"/>
</dbReference>
<dbReference type="InterPro" id="IPR036291">
    <property type="entry name" value="NAD(P)-bd_dom_sf"/>
</dbReference>
<dbReference type="AlphaFoldDB" id="A0A9P6HXT9"/>
<dbReference type="PANTHER" id="PTHR45033:SF2">
    <property type="entry name" value="ZINC-TYPE ALCOHOL DEHYDROGENASE-LIKE PROTEIN C1773.06C"/>
    <property type="match status" value="1"/>
</dbReference>
<proteinExistence type="predicted"/>
<dbReference type="InterPro" id="IPR052711">
    <property type="entry name" value="Zinc_ADH-like"/>
</dbReference>
<dbReference type="Pfam" id="PF08240">
    <property type="entry name" value="ADH_N"/>
    <property type="match status" value="1"/>
</dbReference>
<sequence>MKDASQNFERYDMFNEKNGSVVLDKFRVREHCGERPDVPGVIFWPQTVERSPSQPPRVLDDVIVPEKLDPNELRPESNFIDIMTRQKIIRSKVPNNMPTVVMNVQTGQREFGVGLARYVMISHCWSQETYEKWQIPLRQACASTANLETEDWNKEKEIPRMGQYYCEASATLALVPDCRNLVQGTLEVDEIYNWRVVKETYEQSRIEVKESLWSTRGWTYQEARLSYNLCFTNSRAACNAETLNYAWHVAGLMTEDLFWVSPGRQIQANDHWQSSTSNQSYRTGTMERFNLSRPKNDHFDSREGSTFWDAWKAMVDRNTTIREDKLNALMGLVDGLQCLLGTGFSLEQMMEHLIRTRLIGVGILGCVEQNLSLEQVPKPIPKEGQVLVRIHAATLNYRDLLISTSDPRYITSPADGLVPLSDGAGIVIEVNSTSSRWKPGDRVINVTNSTWKAGKTAATFNNKVGGGSGDMDGVLQQYAVFDEDALARMPSNLTFEEAASLSGSYVTAWNALFGGPQHLKKGDVVVIQGTGGTSIAALQVAAAVGAVTIAFSTSEEKLNLLRSLGASHVFNYKNRPDWSKDVLEVTGGRGADHVIDVVGAAAIAESLRALRQDGLVSAIGFLSGSEKHDLIPDLIFGAKTIRGLMFGSLGMFQDMSAFVEKHDIKPLVAEVFEWRDAKKAYKALLEQGFVGKIAIKVD</sequence>
<dbReference type="SUPFAM" id="SSF50129">
    <property type="entry name" value="GroES-like"/>
    <property type="match status" value="1"/>
</dbReference>
<dbReference type="Proteomes" id="UP000781932">
    <property type="component" value="Unassembled WGS sequence"/>
</dbReference>
<dbReference type="Gene3D" id="3.40.50.720">
    <property type="entry name" value="NAD(P)-binding Rossmann-like Domain"/>
    <property type="match status" value="1"/>
</dbReference>
<organism evidence="2 3">
    <name type="scientific">Colletotrichum karsti</name>
    <dbReference type="NCBI Taxonomy" id="1095194"/>
    <lineage>
        <taxon>Eukaryota</taxon>
        <taxon>Fungi</taxon>
        <taxon>Dikarya</taxon>
        <taxon>Ascomycota</taxon>
        <taxon>Pezizomycotina</taxon>
        <taxon>Sordariomycetes</taxon>
        <taxon>Hypocreomycetidae</taxon>
        <taxon>Glomerellales</taxon>
        <taxon>Glomerellaceae</taxon>
        <taxon>Colletotrichum</taxon>
        <taxon>Colletotrichum boninense species complex</taxon>
    </lineage>
</organism>
<gene>
    <name evidence="2" type="ORF">CkaCkLH20_10384</name>
</gene>
<dbReference type="PANTHER" id="PTHR45033">
    <property type="match status" value="1"/>
</dbReference>
<dbReference type="InterPro" id="IPR013154">
    <property type="entry name" value="ADH-like_N"/>
</dbReference>
<evidence type="ECO:0000313" key="2">
    <source>
        <dbReference type="EMBL" id="KAF9872047.1"/>
    </source>
</evidence>
<accession>A0A9P6HXT9</accession>
<dbReference type="InterPro" id="IPR020843">
    <property type="entry name" value="ER"/>
</dbReference>
<comment type="caution">
    <text evidence="2">The sequence shown here is derived from an EMBL/GenBank/DDBJ whole genome shotgun (WGS) entry which is preliminary data.</text>
</comment>
<dbReference type="SUPFAM" id="SSF51735">
    <property type="entry name" value="NAD(P)-binding Rossmann-fold domains"/>
    <property type="match status" value="1"/>
</dbReference>
<dbReference type="EMBL" id="JAATWM020000040">
    <property type="protein sequence ID" value="KAF9872047.1"/>
    <property type="molecule type" value="Genomic_DNA"/>
</dbReference>
<dbReference type="InterPro" id="IPR013149">
    <property type="entry name" value="ADH-like_C"/>
</dbReference>
<dbReference type="Pfam" id="PF00107">
    <property type="entry name" value="ADH_zinc_N"/>
    <property type="match status" value="1"/>
</dbReference>
<dbReference type="OrthoDB" id="9930022at2759"/>
<dbReference type="Gene3D" id="3.90.180.10">
    <property type="entry name" value="Medium-chain alcohol dehydrogenases, catalytic domain"/>
    <property type="match status" value="1"/>
</dbReference>